<name>A0ABD1YS79_9MARC</name>
<organism evidence="1 2">
    <name type="scientific">Riccia fluitans</name>
    <dbReference type="NCBI Taxonomy" id="41844"/>
    <lineage>
        <taxon>Eukaryota</taxon>
        <taxon>Viridiplantae</taxon>
        <taxon>Streptophyta</taxon>
        <taxon>Embryophyta</taxon>
        <taxon>Marchantiophyta</taxon>
        <taxon>Marchantiopsida</taxon>
        <taxon>Marchantiidae</taxon>
        <taxon>Marchantiales</taxon>
        <taxon>Ricciaceae</taxon>
        <taxon>Riccia</taxon>
    </lineage>
</organism>
<dbReference type="AlphaFoldDB" id="A0ABD1YS79"/>
<dbReference type="PANTHER" id="PTHR31672:SF2">
    <property type="entry name" value="F-BOX DOMAIN-CONTAINING PROTEIN"/>
    <property type="match status" value="1"/>
</dbReference>
<keyword evidence="2" id="KW-1185">Reference proteome</keyword>
<dbReference type="PANTHER" id="PTHR31672">
    <property type="entry name" value="BNACNNG10540D PROTEIN"/>
    <property type="match status" value="1"/>
</dbReference>
<reference evidence="1 2" key="1">
    <citation type="submission" date="2024-09" db="EMBL/GenBank/DDBJ databases">
        <title>Chromosome-scale assembly of Riccia fluitans.</title>
        <authorList>
            <person name="Paukszto L."/>
            <person name="Sawicki J."/>
            <person name="Karawczyk K."/>
            <person name="Piernik-Szablinska J."/>
            <person name="Szczecinska M."/>
            <person name="Mazdziarz M."/>
        </authorList>
    </citation>
    <scope>NUCLEOTIDE SEQUENCE [LARGE SCALE GENOMIC DNA]</scope>
    <source>
        <strain evidence="1">Rf_01</strain>
        <tissue evidence="1">Aerial parts of the thallus</tissue>
    </source>
</reference>
<proteinExistence type="predicted"/>
<evidence type="ECO:0000313" key="2">
    <source>
        <dbReference type="Proteomes" id="UP001605036"/>
    </source>
</evidence>
<gene>
    <name evidence="1" type="ORF">R1flu_004819</name>
</gene>
<accession>A0ABD1YS79</accession>
<dbReference type="Proteomes" id="UP001605036">
    <property type="component" value="Unassembled WGS sequence"/>
</dbReference>
<comment type="caution">
    <text evidence="1">The sequence shown here is derived from an EMBL/GenBank/DDBJ whole genome shotgun (WGS) entry which is preliminary data.</text>
</comment>
<evidence type="ECO:0000313" key="1">
    <source>
        <dbReference type="EMBL" id="KAL2633340.1"/>
    </source>
</evidence>
<sequence>MVLFKLSIFSQIRAKAVRKRGNQLIKSHLLSASAKPIHHSGATRTVPIYFSHGQLIVFDQRKNRWQEQCLDPTNSLSLLASAGGLLCFKTNTTGNVIICSPITMHCKLPEPFDPQAITDPLHDLLKPVVTLEGGKEAIEAFQRSF</sequence>
<dbReference type="InterPro" id="IPR050796">
    <property type="entry name" value="SCF_F-box_component"/>
</dbReference>
<protein>
    <submittedName>
        <fullName evidence="1">Uncharacterized protein</fullName>
    </submittedName>
</protein>
<dbReference type="EMBL" id="JBHFFA010000003">
    <property type="protein sequence ID" value="KAL2633340.1"/>
    <property type="molecule type" value="Genomic_DNA"/>
</dbReference>